<evidence type="ECO:0000256" key="2">
    <source>
        <dbReference type="SAM" id="SignalP"/>
    </source>
</evidence>
<dbReference type="PROSITE" id="PS51257">
    <property type="entry name" value="PROKAR_LIPOPROTEIN"/>
    <property type="match status" value="1"/>
</dbReference>
<dbReference type="EMBL" id="JACBNQ010000034">
    <property type="protein sequence ID" value="NYB75951.1"/>
    <property type="molecule type" value="Genomic_DNA"/>
</dbReference>
<feature type="signal peptide" evidence="2">
    <location>
        <begin position="1"/>
        <end position="21"/>
    </location>
</feature>
<feature type="chain" id="PRO_5038985412" description="Lipoprotein" evidence="2">
    <location>
        <begin position="22"/>
        <end position="235"/>
    </location>
</feature>
<sequence length="235" mass="27528">MIKIKLCLLLIIIIALTGCNGEERNIVPDSSIQNKEDNEIKEPETKEETEHIEQEPVKDGFKRGKVYPTTMYDLTLDYVSDPNLYNEEAEKYKIVVDVFNNWYQMDVHNFLEHLENEEGLIGRMNGFTLNIVSKDFIMDETIKSVIDDKTPELDWDPFFGFFDNSLTVTSGTTKKGLPYIQYVPDQIKEGEKAEYWHFVRASDEIVIEFHTILDWDDRDEMDYILNSIFLTERDS</sequence>
<proteinExistence type="predicted"/>
<evidence type="ECO:0000256" key="1">
    <source>
        <dbReference type="SAM" id="MobiDB-lite"/>
    </source>
</evidence>
<protein>
    <recommendedName>
        <fullName evidence="5">Lipoprotein</fullName>
    </recommendedName>
</protein>
<evidence type="ECO:0000313" key="3">
    <source>
        <dbReference type="EMBL" id="NYB75951.1"/>
    </source>
</evidence>
<comment type="caution">
    <text evidence="3">The sequence shown here is derived from an EMBL/GenBank/DDBJ whole genome shotgun (WGS) entry which is preliminary data.</text>
</comment>
<evidence type="ECO:0000313" key="4">
    <source>
        <dbReference type="Proteomes" id="UP000611629"/>
    </source>
</evidence>
<reference evidence="3" key="1">
    <citation type="submission" date="2020-07" db="EMBL/GenBank/DDBJ databases">
        <title>Genomic analysis of a strain of Sedimentibacter Hydroxybenzoicus DSM7310.</title>
        <authorList>
            <person name="Ma S."/>
        </authorList>
    </citation>
    <scope>NUCLEOTIDE SEQUENCE</scope>
    <source>
        <strain evidence="3">DSM 7310</strain>
    </source>
</reference>
<feature type="compositionally biased region" description="Basic and acidic residues" evidence="1">
    <location>
        <begin position="34"/>
        <end position="55"/>
    </location>
</feature>
<gene>
    <name evidence="3" type="ORF">HZF24_17525</name>
</gene>
<dbReference type="RefSeq" id="WP_179239669.1">
    <property type="nucleotide sequence ID" value="NZ_JACBNQ010000034.1"/>
</dbReference>
<accession>A0A974GY74</accession>
<keyword evidence="4" id="KW-1185">Reference proteome</keyword>
<evidence type="ECO:0008006" key="5">
    <source>
        <dbReference type="Google" id="ProtNLM"/>
    </source>
</evidence>
<keyword evidence="2" id="KW-0732">Signal</keyword>
<dbReference type="AlphaFoldDB" id="A0A974GY74"/>
<name>A0A974GY74_SEDHY</name>
<dbReference type="Proteomes" id="UP000611629">
    <property type="component" value="Unassembled WGS sequence"/>
</dbReference>
<organism evidence="3 4">
    <name type="scientific">Sedimentibacter hydroxybenzoicus DSM 7310</name>
    <dbReference type="NCBI Taxonomy" id="1123245"/>
    <lineage>
        <taxon>Bacteria</taxon>
        <taxon>Bacillati</taxon>
        <taxon>Bacillota</taxon>
        <taxon>Tissierellia</taxon>
        <taxon>Sedimentibacter</taxon>
    </lineage>
</organism>
<feature type="region of interest" description="Disordered" evidence="1">
    <location>
        <begin position="25"/>
        <end position="55"/>
    </location>
</feature>